<gene>
    <name evidence="1" type="ORF">MPNT_270022</name>
</gene>
<dbReference type="AlphaFoldDB" id="A0A8J2BJV1"/>
<organism evidence="1 2">
    <name type="scientific">Candidatus Methylacidithermus pantelleriae</name>
    <dbReference type="NCBI Taxonomy" id="2744239"/>
    <lineage>
        <taxon>Bacteria</taxon>
        <taxon>Pseudomonadati</taxon>
        <taxon>Verrucomicrobiota</taxon>
        <taxon>Methylacidiphilae</taxon>
        <taxon>Methylacidiphilales</taxon>
        <taxon>Methylacidiphilaceae</taxon>
        <taxon>Candidatus Methylacidithermus</taxon>
    </lineage>
</organism>
<keyword evidence="2" id="KW-1185">Reference proteome</keyword>
<dbReference type="EMBL" id="CAJNOB010000020">
    <property type="protein sequence ID" value="CAF0698453.1"/>
    <property type="molecule type" value="Genomic_DNA"/>
</dbReference>
<name>A0A8J2BJV1_9BACT</name>
<protein>
    <submittedName>
        <fullName evidence="1">Uncharacterized protein</fullName>
    </submittedName>
</protein>
<comment type="caution">
    <text evidence="1">The sequence shown here is derived from an EMBL/GenBank/DDBJ whole genome shotgun (WGS) entry which is preliminary data.</text>
</comment>
<accession>A0A8J2BJV1</accession>
<dbReference type="Proteomes" id="UP000663859">
    <property type="component" value="Unassembled WGS sequence"/>
</dbReference>
<evidence type="ECO:0000313" key="2">
    <source>
        <dbReference type="Proteomes" id="UP000663859"/>
    </source>
</evidence>
<reference evidence="1" key="1">
    <citation type="submission" date="2021-02" db="EMBL/GenBank/DDBJ databases">
        <authorList>
            <person name="Cremers G."/>
            <person name="Picone N."/>
        </authorList>
    </citation>
    <scope>NUCLEOTIDE SEQUENCE</scope>
    <source>
        <strain evidence="1">PQ17</strain>
    </source>
</reference>
<sequence length="66" mass="7835">MEDSRRVPFKGRETTKKATYVLKVKKFLKEKNRLRNQEVRTVLGSWVYLGKEPPEESNVTFFTVFP</sequence>
<evidence type="ECO:0000313" key="1">
    <source>
        <dbReference type="EMBL" id="CAF0698453.1"/>
    </source>
</evidence>
<proteinExistence type="predicted"/>